<accession>A0A073JTL3</accession>
<proteinExistence type="predicted"/>
<sequence>ALPRRVNHQLRHLVHAGGVDQRPHHEFFLHALVDADPRHLVGHHGDEAVMDGLVHVDAVGRDADLARVAQLGRDQLGGGRFDIGIVEHDEGRVAAQFQRHFLQVVAAGRRQPLAHGGRARERELADARIAGEALADLLGIAGHHLEDAGRDAGLARVVEHSVGRQRRQLGRLDDHGAAGRQRGGDLAGDHHEREIPGRDGRGRAGGLLEHQDFGMRG</sequence>
<comment type="caution">
    <text evidence="2">The sequence shown here is derived from an EMBL/GenBank/DDBJ whole genome shotgun (WGS) entry which is preliminary data.</text>
</comment>
<feature type="non-terminal residue" evidence="2">
    <location>
        <position position="1"/>
    </location>
</feature>
<gene>
    <name evidence="2" type="ORF">BAGA_09795</name>
</gene>
<protein>
    <submittedName>
        <fullName evidence="2">Uncharacterized protein</fullName>
    </submittedName>
</protein>
<feature type="region of interest" description="Disordered" evidence="1">
    <location>
        <begin position="166"/>
        <end position="217"/>
    </location>
</feature>
<name>A0A073JTL3_9BACI</name>
<organism evidence="2 3">
    <name type="scientific">Bacillus gaemokensis</name>
    <dbReference type="NCBI Taxonomy" id="574375"/>
    <lineage>
        <taxon>Bacteria</taxon>
        <taxon>Bacillati</taxon>
        <taxon>Bacillota</taxon>
        <taxon>Bacilli</taxon>
        <taxon>Bacillales</taxon>
        <taxon>Bacillaceae</taxon>
        <taxon>Bacillus</taxon>
        <taxon>Bacillus cereus group</taxon>
    </lineage>
</organism>
<evidence type="ECO:0000313" key="2">
    <source>
        <dbReference type="EMBL" id="KEK17511.1"/>
    </source>
</evidence>
<dbReference type="Proteomes" id="UP000027778">
    <property type="component" value="Unassembled WGS sequence"/>
</dbReference>
<evidence type="ECO:0000256" key="1">
    <source>
        <dbReference type="SAM" id="MobiDB-lite"/>
    </source>
</evidence>
<evidence type="ECO:0000313" key="3">
    <source>
        <dbReference type="Proteomes" id="UP000027778"/>
    </source>
</evidence>
<feature type="compositionally biased region" description="Basic and acidic residues" evidence="1">
    <location>
        <begin position="187"/>
        <end position="202"/>
    </location>
</feature>
<reference evidence="2 3" key="1">
    <citation type="submission" date="2014-06" db="EMBL/GenBank/DDBJ databases">
        <title>Draft genome sequence of Bacillus gaemokensis JCM 15801 (MCCC 1A00707).</title>
        <authorList>
            <person name="Lai Q."/>
            <person name="Liu Y."/>
            <person name="Shao Z."/>
        </authorList>
    </citation>
    <scope>NUCLEOTIDE SEQUENCE [LARGE SCALE GENOMIC DNA]</scope>
    <source>
        <strain evidence="2 3">JCM 15801</strain>
    </source>
</reference>
<feature type="non-terminal residue" evidence="2">
    <location>
        <position position="217"/>
    </location>
</feature>
<keyword evidence="3" id="KW-1185">Reference proteome</keyword>
<dbReference type="eggNOG" id="ENOG5033NGF">
    <property type="taxonomic scope" value="Bacteria"/>
</dbReference>
<dbReference type="EMBL" id="JOTM01000176">
    <property type="protein sequence ID" value="KEK17511.1"/>
    <property type="molecule type" value="Genomic_DNA"/>
</dbReference>
<dbReference type="AlphaFoldDB" id="A0A073JTL3"/>